<name>A0ABS5ABV0_9PSEU</name>
<keyword evidence="1" id="KW-0812">Transmembrane</keyword>
<protein>
    <submittedName>
        <fullName evidence="2">Thiol:disulfide interchange protein</fullName>
    </submittedName>
</protein>
<evidence type="ECO:0000256" key="1">
    <source>
        <dbReference type="SAM" id="Phobius"/>
    </source>
</evidence>
<accession>A0ABS5ABV0</accession>
<dbReference type="Proteomes" id="UP001519363">
    <property type="component" value="Unassembled WGS sequence"/>
</dbReference>
<evidence type="ECO:0000313" key="2">
    <source>
        <dbReference type="EMBL" id="MBP2474068.1"/>
    </source>
</evidence>
<dbReference type="InterPro" id="IPR046549">
    <property type="entry name" value="DUF6703"/>
</dbReference>
<proteinExistence type="predicted"/>
<keyword evidence="3" id="KW-1185">Reference proteome</keyword>
<dbReference type="Pfam" id="PF20444">
    <property type="entry name" value="DUF6703"/>
    <property type="match status" value="1"/>
</dbReference>
<dbReference type="EMBL" id="JAGIOO010000001">
    <property type="protein sequence ID" value="MBP2474068.1"/>
    <property type="molecule type" value="Genomic_DNA"/>
</dbReference>
<dbReference type="RefSeq" id="WP_249044649.1">
    <property type="nucleotide sequence ID" value="NZ_JAGIOO010000001.1"/>
</dbReference>
<gene>
    <name evidence="2" type="ORF">JOF53_002940</name>
</gene>
<keyword evidence="1" id="KW-1133">Transmembrane helix</keyword>
<feature type="transmembrane region" description="Helical" evidence="1">
    <location>
        <begin position="27"/>
        <end position="60"/>
    </location>
</feature>
<sequence>MSPSTPGLSRVPGAGPLRSVPPPVAFLLVAAVFAAGVIVGGAVGVVLLGALALFVLAMVVTTWPRLRTHERVLRILVLGILVAVIFSLVG</sequence>
<comment type="caution">
    <text evidence="2">The sequence shown here is derived from an EMBL/GenBank/DDBJ whole genome shotgun (WGS) entry which is preliminary data.</text>
</comment>
<evidence type="ECO:0000313" key="3">
    <source>
        <dbReference type="Proteomes" id="UP001519363"/>
    </source>
</evidence>
<keyword evidence="1" id="KW-0472">Membrane</keyword>
<organism evidence="2 3">
    <name type="scientific">Crossiella equi</name>
    <dbReference type="NCBI Taxonomy" id="130796"/>
    <lineage>
        <taxon>Bacteria</taxon>
        <taxon>Bacillati</taxon>
        <taxon>Actinomycetota</taxon>
        <taxon>Actinomycetes</taxon>
        <taxon>Pseudonocardiales</taxon>
        <taxon>Pseudonocardiaceae</taxon>
        <taxon>Crossiella</taxon>
    </lineage>
</organism>
<reference evidence="2 3" key="1">
    <citation type="submission" date="2021-03" db="EMBL/GenBank/DDBJ databases">
        <title>Sequencing the genomes of 1000 actinobacteria strains.</title>
        <authorList>
            <person name="Klenk H.-P."/>
        </authorList>
    </citation>
    <scope>NUCLEOTIDE SEQUENCE [LARGE SCALE GENOMIC DNA]</scope>
    <source>
        <strain evidence="2 3">DSM 44580</strain>
    </source>
</reference>
<feature type="transmembrane region" description="Helical" evidence="1">
    <location>
        <begin position="72"/>
        <end position="89"/>
    </location>
</feature>